<organism evidence="1 2">
    <name type="scientific">Hypholoma sublateritium (strain FD-334 SS-4)</name>
    <dbReference type="NCBI Taxonomy" id="945553"/>
    <lineage>
        <taxon>Eukaryota</taxon>
        <taxon>Fungi</taxon>
        <taxon>Dikarya</taxon>
        <taxon>Basidiomycota</taxon>
        <taxon>Agaricomycotina</taxon>
        <taxon>Agaricomycetes</taxon>
        <taxon>Agaricomycetidae</taxon>
        <taxon>Agaricales</taxon>
        <taxon>Agaricineae</taxon>
        <taxon>Strophariaceae</taxon>
        <taxon>Hypholoma</taxon>
    </lineage>
</organism>
<dbReference type="EMBL" id="KN817581">
    <property type="protein sequence ID" value="KJA19075.1"/>
    <property type="molecule type" value="Genomic_DNA"/>
</dbReference>
<dbReference type="AlphaFoldDB" id="A0A0D2PG40"/>
<accession>A0A0D2PG40</accession>
<name>A0A0D2PG40_HYPSF</name>
<evidence type="ECO:0000313" key="1">
    <source>
        <dbReference type="EMBL" id="KJA19075.1"/>
    </source>
</evidence>
<proteinExistence type="predicted"/>
<dbReference type="Gene3D" id="3.80.10.10">
    <property type="entry name" value="Ribonuclease Inhibitor"/>
    <property type="match status" value="1"/>
</dbReference>
<dbReference type="SUPFAM" id="SSF52047">
    <property type="entry name" value="RNI-like"/>
    <property type="match status" value="1"/>
</dbReference>
<dbReference type="InterPro" id="IPR032675">
    <property type="entry name" value="LRR_dom_sf"/>
</dbReference>
<protein>
    <submittedName>
        <fullName evidence="1">Uncharacterized protein</fullName>
    </submittedName>
</protein>
<dbReference type="OrthoDB" id="2929049at2759"/>
<dbReference type="STRING" id="945553.A0A0D2PG40"/>
<gene>
    <name evidence="1" type="ORF">HYPSUDRAFT_902051</name>
</gene>
<dbReference type="Proteomes" id="UP000054270">
    <property type="component" value="Unassembled WGS sequence"/>
</dbReference>
<evidence type="ECO:0000313" key="2">
    <source>
        <dbReference type="Proteomes" id="UP000054270"/>
    </source>
</evidence>
<keyword evidence="2" id="KW-1185">Reference proteome</keyword>
<reference evidence="2" key="1">
    <citation type="submission" date="2014-04" db="EMBL/GenBank/DDBJ databases">
        <title>Evolutionary Origins and Diversification of the Mycorrhizal Mutualists.</title>
        <authorList>
            <consortium name="DOE Joint Genome Institute"/>
            <consortium name="Mycorrhizal Genomics Consortium"/>
            <person name="Kohler A."/>
            <person name="Kuo A."/>
            <person name="Nagy L.G."/>
            <person name="Floudas D."/>
            <person name="Copeland A."/>
            <person name="Barry K.W."/>
            <person name="Cichocki N."/>
            <person name="Veneault-Fourrey C."/>
            <person name="LaButti K."/>
            <person name="Lindquist E.A."/>
            <person name="Lipzen A."/>
            <person name="Lundell T."/>
            <person name="Morin E."/>
            <person name="Murat C."/>
            <person name="Riley R."/>
            <person name="Ohm R."/>
            <person name="Sun H."/>
            <person name="Tunlid A."/>
            <person name="Henrissat B."/>
            <person name="Grigoriev I.V."/>
            <person name="Hibbett D.S."/>
            <person name="Martin F."/>
        </authorList>
    </citation>
    <scope>NUCLEOTIDE SEQUENCE [LARGE SCALE GENOMIC DNA]</scope>
    <source>
        <strain evidence="2">FD-334 SS-4</strain>
    </source>
</reference>
<sequence length="516" mass="58748">MDPFENTEITIHQTQDNDACPPILPIFSIPSEITMLIFSFACHPSPIICQNRRSGIKAEELSHFAREEGQELTISHVCRAWRSISHADPALWSTFHYFSKYDRQHFTARHHAYLERAQSNLLTLWVCFSTAEDVTIILGMLRCTNNSRWRKISLAFDRHYTLGRESEIGWVPQQHSPDADSPHRFNYSNLETLDIGCSRGHGYLLWMNTDIVRMISDVASTPRLVALRMDAAVNIPQPNFGKVCRASLSVLQLHGLGQWNISWDSFLSIFSNFPNITALTISGYVFGRTPTAASAMATEMVVAPNLQYLRISASAQWLWSLRAPRLKHLAINQDWHFPWGNSFVHDTNPPMFPSLELLALVNCPRDLYDDLQCVTSLAHATRTISQLVIVREYREAEPNYVRHSEVMVKASSLLPLWPSSGVSPSHMFYTAPAYGTHDYLNFPRALRVMRWRKRVLGDGWTMRISSDFAQRWKTDAPELWEVAVAEGLIEPALCNERPHPGDADPCWTYEAGFAAC</sequence>